<dbReference type="InterPro" id="IPR000719">
    <property type="entry name" value="Prot_kinase_dom"/>
</dbReference>
<dbReference type="AlphaFoldDB" id="A0A183NS22"/>
<dbReference type="EMBL" id="UZAL01026770">
    <property type="protein sequence ID" value="VDP25867.1"/>
    <property type="molecule type" value="Genomic_DNA"/>
</dbReference>
<name>A0A183NS22_9TREM</name>
<organism evidence="8 9">
    <name type="scientific">Schistosoma mattheei</name>
    <dbReference type="NCBI Taxonomy" id="31246"/>
    <lineage>
        <taxon>Eukaryota</taxon>
        <taxon>Metazoa</taxon>
        <taxon>Spiralia</taxon>
        <taxon>Lophotrochozoa</taxon>
        <taxon>Platyhelminthes</taxon>
        <taxon>Trematoda</taxon>
        <taxon>Digenea</taxon>
        <taxon>Strigeidida</taxon>
        <taxon>Schistosomatoidea</taxon>
        <taxon>Schistosomatidae</taxon>
        <taxon>Schistosoma</taxon>
    </lineage>
</organism>
<dbReference type="PROSITE" id="PS00108">
    <property type="entry name" value="PROTEIN_KINASE_ST"/>
    <property type="match status" value="1"/>
</dbReference>
<keyword evidence="3" id="KW-0808">Transferase</keyword>
<keyword evidence="9" id="KW-1185">Reference proteome</keyword>
<dbReference type="InterPro" id="IPR011009">
    <property type="entry name" value="Kinase-like_dom_sf"/>
</dbReference>
<dbReference type="SUPFAM" id="SSF56112">
    <property type="entry name" value="Protein kinase-like (PK-like)"/>
    <property type="match status" value="1"/>
</dbReference>
<comment type="similarity">
    <text evidence="1">Belongs to the protein kinase superfamily. CMGC Ser/Thr protein kinase family. CDC2/CDKX subfamily.</text>
</comment>
<dbReference type="SMART" id="SM00220">
    <property type="entry name" value="S_TKc"/>
    <property type="match status" value="1"/>
</dbReference>
<dbReference type="STRING" id="31246.A0A183NS22"/>
<reference evidence="8 9" key="1">
    <citation type="submission" date="2018-11" db="EMBL/GenBank/DDBJ databases">
        <authorList>
            <consortium name="Pathogen Informatics"/>
        </authorList>
    </citation>
    <scope>NUCLEOTIDE SEQUENCE [LARGE SCALE GENOMIC DNA]</scope>
    <source>
        <strain>Denwood</strain>
        <strain evidence="9">Zambia</strain>
    </source>
</reference>
<evidence type="ECO:0000256" key="7">
    <source>
        <dbReference type="SAM" id="MobiDB-lite"/>
    </source>
</evidence>
<evidence type="ECO:0000313" key="9">
    <source>
        <dbReference type="Proteomes" id="UP000269396"/>
    </source>
</evidence>
<gene>
    <name evidence="8" type="ORF">SMTD_LOCUS4908</name>
</gene>
<dbReference type="GO" id="GO:0005737">
    <property type="term" value="C:cytoplasm"/>
    <property type="evidence" value="ECO:0007669"/>
    <property type="project" value="TreeGrafter"/>
</dbReference>
<feature type="region of interest" description="Disordered" evidence="7">
    <location>
        <begin position="118"/>
        <end position="170"/>
    </location>
</feature>
<accession>A0A183NS22</accession>
<dbReference type="InterPro" id="IPR050108">
    <property type="entry name" value="CDK"/>
</dbReference>
<evidence type="ECO:0000256" key="5">
    <source>
        <dbReference type="ARBA" id="ARBA00022777"/>
    </source>
</evidence>
<evidence type="ECO:0000313" key="8">
    <source>
        <dbReference type="EMBL" id="VDP25867.1"/>
    </source>
</evidence>
<proteinExistence type="inferred from homology"/>
<keyword evidence="6" id="KW-0067">ATP-binding</keyword>
<evidence type="ECO:0000256" key="6">
    <source>
        <dbReference type="ARBA" id="ARBA00022840"/>
    </source>
</evidence>
<dbReference type="Gene3D" id="1.10.510.10">
    <property type="entry name" value="Transferase(Phosphotransferase) domain 1"/>
    <property type="match status" value="1"/>
</dbReference>
<dbReference type="Pfam" id="PF00069">
    <property type="entry name" value="Pkinase"/>
    <property type="match status" value="1"/>
</dbReference>
<dbReference type="GO" id="GO:0005634">
    <property type="term" value="C:nucleus"/>
    <property type="evidence" value="ECO:0007669"/>
    <property type="project" value="TreeGrafter"/>
</dbReference>
<protein>
    <submittedName>
        <fullName evidence="8">Uncharacterized protein</fullName>
    </submittedName>
</protein>
<evidence type="ECO:0000256" key="1">
    <source>
        <dbReference type="ARBA" id="ARBA00006485"/>
    </source>
</evidence>
<dbReference type="Gene3D" id="3.30.200.20">
    <property type="entry name" value="Phosphorylase Kinase, domain 1"/>
    <property type="match status" value="1"/>
</dbReference>
<dbReference type="Proteomes" id="UP000269396">
    <property type="component" value="Unassembled WGS sequence"/>
</dbReference>
<evidence type="ECO:0000256" key="3">
    <source>
        <dbReference type="ARBA" id="ARBA00022679"/>
    </source>
</evidence>
<dbReference type="PANTHER" id="PTHR24056">
    <property type="entry name" value="CELL DIVISION PROTEIN KINASE"/>
    <property type="match status" value="1"/>
</dbReference>
<feature type="compositionally biased region" description="Basic and acidic residues" evidence="7">
    <location>
        <begin position="129"/>
        <end position="139"/>
    </location>
</feature>
<dbReference type="PANTHER" id="PTHR24056:SF246">
    <property type="entry name" value="ECDYSONE-INDUCED PROTEIN 63E, ISOFORM N"/>
    <property type="match status" value="1"/>
</dbReference>
<sequence>MTSIYLTDKIAKSVFILKDTRSHQSNKRATLERNEISDITTHEDLIKAESTEELKRNIPVKNEIKITNKTKSNQLKSLSSQKSDEHCIADSNDTLNQLNQKKNYKMVSKLSFPETRNTEHGMHISTDNTDSKPTNHSDKNSSILHKTSNNFHQFTNSNGEKTKSNKSTKRKSYLKQNATLLPNVLRAVDFILPTDESIIRPNKLPHTGRGVKTLSASWKPAMLYNEETGKRPINRKQRRDSMGTYATVYKGYSLVSKQLVALKRIRMKKSEGAPCTAIREISLLRGLNHANIVKLHDVIYEAGSLTLVFEYGGSDLKSYMRMHNNRLPMNTVRLFTFQIFRGLEYCHARQILHRDLKPQNLLISKTGDLKLADFGKNKITEY</sequence>
<keyword evidence="5" id="KW-0418">Kinase</keyword>
<keyword evidence="4" id="KW-0547">Nucleotide-binding</keyword>
<evidence type="ECO:0000256" key="2">
    <source>
        <dbReference type="ARBA" id="ARBA00022527"/>
    </source>
</evidence>
<dbReference type="InterPro" id="IPR008271">
    <property type="entry name" value="Ser/Thr_kinase_AS"/>
</dbReference>
<dbReference type="PROSITE" id="PS50011">
    <property type="entry name" value="PROTEIN_KINASE_DOM"/>
    <property type="match status" value="1"/>
</dbReference>
<evidence type="ECO:0000256" key="4">
    <source>
        <dbReference type="ARBA" id="ARBA00022741"/>
    </source>
</evidence>
<feature type="compositionally biased region" description="Polar residues" evidence="7">
    <location>
        <begin position="140"/>
        <end position="159"/>
    </location>
</feature>
<dbReference type="GO" id="GO:0005524">
    <property type="term" value="F:ATP binding"/>
    <property type="evidence" value="ECO:0007669"/>
    <property type="project" value="UniProtKB-KW"/>
</dbReference>
<keyword evidence="2" id="KW-0723">Serine/threonine-protein kinase</keyword>
<dbReference type="GO" id="GO:0004693">
    <property type="term" value="F:cyclin-dependent protein serine/threonine kinase activity"/>
    <property type="evidence" value="ECO:0007669"/>
    <property type="project" value="TreeGrafter"/>
</dbReference>